<dbReference type="GO" id="GO:0008270">
    <property type="term" value="F:zinc ion binding"/>
    <property type="evidence" value="ECO:0007669"/>
    <property type="project" value="UniProtKB-UniRule"/>
</dbReference>
<feature type="binding site" evidence="11 13">
    <location>
        <position position="78"/>
    </location>
    <ligand>
        <name>Zn(2+)</name>
        <dbReference type="ChEBI" id="CHEBI:29105"/>
        <label>1</label>
    </ligand>
</feature>
<evidence type="ECO:0000256" key="11">
    <source>
        <dbReference type="HAMAP-Rule" id="MF_00550"/>
    </source>
</evidence>
<dbReference type="GO" id="GO:0008237">
    <property type="term" value="F:metallopeptidase activity"/>
    <property type="evidence" value="ECO:0007669"/>
    <property type="project" value="UniProtKB-KW"/>
</dbReference>
<dbReference type="HAMAP" id="MF_00550">
    <property type="entry name" value="Aminopeptidase_M20"/>
    <property type="match status" value="1"/>
</dbReference>
<comment type="subcellular location">
    <subcellularLocation>
        <location evidence="2 11">Cytoplasm</location>
    </subcellularLocation>
</comment>
<name>A0A5D8QE18_9THEO</name>
<keyword evidence="7 11" id="KW-0479">Metal-binding</keyword>
<evidence type="ECO:0000256" key="7">
    <source>
        <dbReference type="ARBA" id="ARBA00022723"/>
    </source>
</evidence>
<dbReference type="SUPFAM" id="SSF55031">
    <property type="entry name" value="Bacterial exopeptidase dimerisation domain"/>
    <property type="match status" value="1"/>
</dbReference>
<protein>
    <recommendedName>
        <fullName evidence="11">Peptidase T</fullName>
        <ecNumber evidence="11">3.4.11.4</ecNumber>
    </recommendedName>
    <alternativeName>
        <fullName evidence="11">Aminotripeptidase</fullName>
        <shortName evidence="11">Tripeptidase</shortName>
    </alternativeName>
    <alternativeName>
        <fullName evidence="11">Tripeptide aminopeptidase</fullName>
    </alternativeName>
</protein>
<dbReference type="GO" id="GO:0043171">
    <property type="term" value="P:peptide catabolic process"/>
    <property type="evidence" value="ECO:0007669"/>
    <property type="project" value="UniProtKB-UniRule"/>
</dbReference>
<dbReference type="NCBIfam" id="TIGR01882">
    <property type="entry name" value="peptidase-T"/>
    <property type="match status" value="1"/>
</dbReference>
<keyword evidence="8 11" id="KW-0378">Hydrolase</keyword>
<feature type="active site" evidence="11 12">
    <location>
        <position position="80"/>
    </location>
</feature>
<comment type="caution">
    <text evidence="15">The sequence shown here is derived from an EMBL/GenBank/DDBJ whole genome shotgun (WGS) entry which is preliminary data.</text>
</comment>
<comment type="function">
    <text evidence="11">Cleaves the N-terminal amino acid of tripeptides.</text>
</comment>
<dbReference type="Proteomes" id="UP000322976">
    <property type="component" value="Unassembled WGS sequence"/>
</dbReference>
<evidence type="ECO:0000256" key="9">
    <source>
        <dbReference type="ARBA" id="ARBA00022833"/>
    </source>
</evidence>
<dbReference type="Pfam" id="PF01546">
    <property type="entry name" value="Peptidase_M20"/>
    <property type="match status" value="1"/>
</dbReference>
<evidence type="ECO:0000313" key="15">
    <source>
        <dbReference type="EMBL" id="TZE82637.1"/>
    </source>
</evidence>
<dbReference type="GO" id="GO:0045148">
    <property type="term" value="F:tripeptide aminopeptidase activity"/>
    <property type="evidence" value="ECO:0007669"/>
    <property type="project" value="UniProtKB-UniRule"/>
</dbReference>
<evidence type="ECO:0000256" key="1">
    <source>
        <dbReference type="ARBA" id="ARBA00000870"/>
    </source>
</evidence>
<dbReference type="InterPro" id="IPR002933">
    <property type="entry name" value="Peptidase_M20"/>
</dbReference>
<keyword evidence="9 11" id="KW-0862">Zinc</keyword>
<dbReference type="NCBIfam" id="NF003976">
    <property type="entry name" value="PRK05469.1"/>
    <property type="match status" value="1"/>
</dbReference>
<evidence type="ECO:0000256" key="6">
    <source>
        <dbReference type="ARBA" id="ARBA00022670"/>
    </source>
</evidence>
<organism evidence="15 16">
    <name type="scientific">Calorimonas adulescens</name>
    <dbReference type="NCBI Taxonomy" id="2606906"/>
    <lineage>
        <taxon>Bacteria</taxon>
        <taxon>Bacillati</taxon>
        <taxon>Bacillota</taxon>
        <taxon>Clostridia</taxon>
        <taxon>Thermoanaerobacterales</taxon>
        <taxon>Thermoanaerobacteraceae</taxon>
        <taxon>Calorimonas</taxon>
    </lineage>
</organism>
<dbReference type="SUPFAM" id="SSF53187">
    <property type="entry name" value="Zn-dependent exopeptidases"/>
    <property type="match status" value="1"/>
</dbReference>
<dbReference type="CDD" id="cd03892">
    <property type="entry name" value="M20_peptT"/>
    <property type="match status" value="1"/>
</dbReference>
<gene>
    <name evidence="11 15" type="primary">pepT</name>
    <name evidence="15" type="ORF">FWJ32_04460</name>
</gene>
<comment type="catalytic activity">
    <reaction evidence="1 11">
        <text>Release of the N-terminal residue from a tripeptide.</text>
        <dbReference type="EC" id="3.4.11.4"/>
    </reaction>
</comment>
<dbReference type="InterPro" id="IPR010161">
    <property type="entry name" value="Peptidase_M20B"/>
</dbReference>
<dbReference type="PROSITE" id="PS00758">
    <property type="entry name" value="ARGE_DAPE_CPG2_1"/>
    <property type="match status" value="1"/>
</dbReference>
<feature type="active site" description="Proton acceptor" evidence="11 12">
    <location>
        <position position="173"/>
    </location>
</feature>
<dbReference type="AlphaFoldDB" id="A0A5D8QE18"/>
<dbReference type="InterPro" id="IPR036264">
    <property type="entry name" value="Bact_exopeptidase_dim_dom"/>
</dbReference>
<evidence type="ECO:0000256" key="3">
    <source>
        <dbReference type="ARBA" id="ARBA00009692"/>
    </source>
</evidence>
<evidence type="ECO:0000256" key="5">
    <source>
        <dbReference type="ARBA" id="ARBA00022490"/>
    </source>
</evidence>
<evidence type="ECO:0000259" key="14">
    <source>
        <dbReference type="Pfam" id="PF07687"/>
    </source>
</evidence>
<dbReference type="GO" id="GO:0005829">
    <property type="term" value="C:cytosol"/>
    <property type="evidence" value="ECO:0007669"/>
    <property type="project" value="TreeGrafter"/>
</dbReference>
<evidence type="ECO:0000256" key="2">
    <source>
        <dbReference type="ARBA" id="ARBA00004496"/>
    </source>
</evidence>
<dbReference type="EC" id="3.4.11.4" evidence="11"/>
<dbReference type="Gene3D" id="3.40.630.10">
    <property type="entry name" value="Zn peptidases"/>
    <property type="match status" value="1"/>
</dbReference>
<evidence type="ECO:0000313" key="16">
    <source>
        <dbReference type="Proteomes" id="UP000322976"/>
    </source>
</evidence>
<dbReference type="PANTHER" id="PTHR42994">
    <property type="entry name" value="PEPTIDASE T"/>
    <property type="match status" value="1"/>
</dbReference>
<proteinExistence type="inferred from homology"/>
<dbReference type="InterPro" id="IPR011650">
    <property type="entry name" value="Peptidase_M20_dimer"/>
</dbReference>
<dbReference type="NCBIfam" id="NF009920">
    <property type="entry name" value="PRK13381.1"/>
    <property type="match status" value="1"/>
</dbReference>
<dbReference type="FunFam" id="3.30.70.360:FF:000002">
    <property type="entry name" value="Peptidase T"/>
    <property type="match status" value="1"/>
</dbReference>
<evidence type="ECO:0000256" key="8">
    <source>
        <dbReference type="ARBA" id="ARBA00022801"/>
    </source>
</evidence>
<feature type="binding site" evidence="11 13">
    <location>
        <position position="378"/>
    </location>
    <ligand>
        <name>Zn(2+)</name>
        <dbReference type="ChEBI" id="CHEBI:29105"/>
        <label>2</label>
    </ligand>
</feature>
<feature type="binding site" evidence="11 13">
    <location>
        <position position="196"/>
    </location>
    <ligand>
        <name>Zn(2+)</name>
        <dbReference type="ChEBI" id="CHEBI:29105"/>
        <label>1</label>
    </ligand>
</feature>
<reference evidence="15 16" key="1">
    <citation type="submission" date="2019-08" db="EMBL/GenBank/DDBJ databases">
        <title>Calorimonas adulescens gen. nov., sp. nov., an anaerobic thermophilic bacterium from Sakhalin hot spring.</title>
        <authorList>
            <person name="Khomyakova M.A."/>
            <person name="Merkel A.Y."/>
            <person name="Novikov A."/>
            <person name="Bonch-Osmolovskaya E.A."/>
            <person name="Slobodkin A.I."/>
        </authorList>
    </citation>
    <scope>NUCLEOTIDE SEQUENCE [LARGE SCALE GENOMIC DNA]</scope>
    <source>
        <strain evidence="15 16">A05MB</strain>
    </source>
</reference>
<keyword evidence="4 11" id="KW-0031">Aminopeptidase</keyword>
<dbReference type="EMBL" id="VTPS01000005">
    <property type="protein sequence ID" value="TZE82637.1"/>
    <property type="molecule type" value="Genomic_DNA"/>
</dbReference>
<keyword evidence="5 11" id="KW-0963">Cytoplasm</keyword>
<dbReference type="GO" id="GO:0006508">
    <property type="term" value="P:proteolysis"/>
    <property type="evidence" value="ECO:0007669"/>
    <property type="project" value="UniProtKB-UniRule"/>
</dbReference>
<evidence type="ECO:0000256" key="13">
    <source>
        <dbReference type="PIRSR" id="PIRSR037215-2"/>
    </source>
</evidence>
<comment type="similarity">
    <text evidence="3 11">Belongs to the peptidase M20B family.</text>
</comment>
<accession>A0A5D8QE18</accession>
<comment type="cofactor">
    <cofactor evidence="11 13">
        <name>Zn(2+)</name>
        <dbReference type="ChEBI" id="CHEBI:29105"/>
    </cofactor>
    <text evidence="11 13">Binds 2 Zn(2+) ions per subunit.</text>
</comment>
<feature type="binding site" evidence="11 13">
    <location>
        <position position="139"/>
    </location>
    <ligand>
        <name>Zn(2+)</name>
        <dbReference type="ChEBI" id="CHEBI:29105"/>
        <label>1</label>
    </ligand>
</feature>
<feature type="binding site" evidence="11 13">
    <location>
        <position position="174"/>
    </location>
    <ligand>
        <name>Zn(2+)</name>
        <dbReference type="ChEBI" id="CHEBI:29105"/>
        <label>2</label>
    </ligand>
</feature>
<dbReference type="PANTHER" id="PTHR42994:SF1">
    <property type="entry name" value="PEPTIDASE T"/>
    <property type="match status" value="1"/>
</dbReference>
<dbReference type="PIRSF" id="PIRSF037215">
    <property type="entry name" value="Peptidase_M20B"/>
    <property type="match status" value="1"/>
</dbReference>
<dbReference type="PROSITE" id="PS00759">
    <property type="entry name" value="ARGE_DAPE_CPG2_2"/>
    <property type="match status" value="1"/>
</dbReference>
<keyword evidence="16" id="KW-1185">Reference proteome</keyword>
<dbReference type="RefSeq" id="WP_149544876.1">
    <property type="nucleotide sequence ID" value="NZ_VTPS01000005.1"/>
</dbReference>
<feature type="domain" description="Peptidase M20 dimerisation" evidence="14">
    <location>
        <begin position="206"/>
        <end position="308"/>
    </location>
</feature>
<dbReference type="Gene3D" id="3.30.70.360">
    <property type="match status" value="1"/>
</dbReference>
<evidence type="ECO:0000256" key="10">
    <source>
        <dbReference type="ARBA" id="ARBA00023049"/>
    </source>
</evidence>
<evidence type="ECO:0000256" key="12">
    <source>
        <dbReference type="PIRSR" id="PIRSR037215-1"/>
    </source>
</evidence>
<dbReference type="InterPro" id="IPR001261">
    <property type="entry name" value="ArgE/DapE_CS"/>
</dbReference>
<feature type="binding site" evidence="11 13">
    <location>
        <position position="139"/>
    </location>
    <ligand>
        <name>Zn(2+)</name>
        <dbReference type="ChEBI" id="CHEBI:29105"/>
        <label>2</label>
    </ligand>
</feature>
<keyword evidence="10 11" id="KW-0482">Metalloprotease</keyword>
<dbReference type="Pfam" id="PF07687">
    <property type="entry name" value="M20_dimer"/>
    <property type="match status" value="1"/>
</dbReference>
<keyword evidence="6 11" id="KW-0645">Protease</keyword>
<evidence type="ECO:0000256" key="4">
    <source>
        <dbReference type="ARBA" id="ARBA00022438"/>
    </source>
</evidence>
<sequence length="405" mass="44682">MSDVAERFLRYVGYDTRSDGRSDTCPSTEGQRVLAEALARELKEMGIKDAAVDENGYVTGTLPANMDRDVPTVGFIAHMDTSPEVSGAGINPRIIENYDGGDIVLNSDTILSPKEFPHLRNYTGKTLITTDGTTLLGADDKAGVAEIVTAVGYLIKHPEIEHGTVKFAFTPDEEIGRGVDRFDVERFHADFAYTMDGGEIGELSFETFNAASCDVLIHGKNIHPGDAKGKMKNAILIASEFAGMLPPNETPACTDGYDGFYHIIAFNGTVEKAELSYIIRDFDKANFEKRKETMESIADKLNKKYGNGTVEIKLKDQYYNMKEKLKDKMYIVDIAKRAMEEAGIEVKIRPVRGGTDGARLSYMGLPTPNIFSGGHNYHGRFEYIPVESMEKAVDVIVNIVKIVCK</sequence>